<dbReference type="GO" id="GO:0004519">
    <property type="term" value="F:endonuclease activity"/>
    <property type="evidence" value="ECO:0007669"/>
    <property type="project" value="UniProtKB-KW"/>
</dbReference>
<evidence type="ECO:0000313" key="2">
    <source>
        <dbReference type="EMBL" id="CAA6816442.1"/>
    </source>
</evidence>
<keyword evidence="2" id="KW-0378">Hydrolase</keyword>
<dbReference type="AlphaFoldDB" id="A0A6S6T6P3"/>
<proteinExistence type="predicted"/>
<dbReference type="Pfam" id="PF13391">
    <property type="entry name" value="HNH_2"/>
    <property type="match status" value="1"/>
</dbReference>
<keyword evidence="2" id="KW-0540">Nuclease</keyword>
<name>A0A6S6T6P3_9BACT</name>
<keyword evidence="2" id="KW-0255">Endonuclease</keyword>
<dbReference type="EMBL" id="CACVAP010000086">
    <property type="protein sequence ID" value="CAA6816442.1"/>
    <property type="molecule type" value="Genomic_DNA"/>
</dbReference>
<accession>A0A6S6T6P3</accession>
<protein>
    <submittedName>
        <fullName evidence="2">HNH endonuclease</fullName>
    </submittedName>
</protein>
<dbReference type="CDD" id="cd00085">
    <property type="entry name" value="HNHc"/>
    <property type="match status" value="1"/>
</dbReference>
<organism evidence="2">
    <name type="scientific">uncultured Sulfurovum sp</name>
    <dbReference type="NCBI Taxonomy" id="269237"/>
    <lineage>
        <taxon>Bacteria</taxon>
        <taxon>Pseudomonadati</taxon>
        <taxon>Campylobacterota</taxon>
        <taxon>Epsilonproteobacteria</taxon>
        <taxon>Campylobacterales</taxon>
        <taxon>Sulfurovaceae</taxon>
        <taxon>Sulfurovum</taxon>
        <taxon>environmental samples</taxon>
    </lineage>
</organism>
<gene>
    <name evidence="2" type="ORF">HELGO_WM1216</name>
</gene>
<sequence length="306" mass="35406">MGIGHKDIKLLWGRSGNRCAICKTELTQDKKAVSSSFTLGEQAHIIGEKEDAARGKSQLSLNERNTYHNLILLCPTHHTEIDKNAEDWSVEKLHLKKSEHELWVTEKLSETIDHVLLAKQTAISSVIDSAVELCELNSWKNWTSYALAPNPVWKSERIEKVFEFRQKVISAIWPKEFSKLKNATITLSILLNSAAQKFADNSTKANDNLYAYKFYKAHGYNDNYHKDLKKYDKWLDECYYLLREATKAANWFADEVREYINPMFFAEKGKYLIEEGPFMDMSFRTTLLEFSEEEKSTFPEALDLNV</sequence>
<dbReference type="InterPro" id="IPR003615">
    <property type="entry name" value="HNH_nuc"/>
</dbReference>
<feature type="domain" description="HNH nuclease" evidence="1">
    <location>
        <begin position="19"/>
        <end position="83"/>
    </location>
</feature>
<reference evidence="2" key="1">
    <citation type="submission" date="2020-01" db="EMBL/GenBank/DDBJ databases">
        <authorList>
            <person name="Meier V. D."/>
            <person name="Meier V D."/>
        </authorList>
    </citation>
    <scope>NUCLEOTIDE SEQUENCE</scope>
    <source>
        <strain evidence="2">HLG_WM_MAG_06</strain>
    </source>
</reference>
<evidence type="ECO:0000259" key="1">
    <source>
        <dbReference type="Pfam" id="PF13391"/>
    </source>
</evidence>